<dbReference type="InterPro" id="IPR000700">
    <property type="entry name" value="PAS-assoc_C"/>
</dbReference>
<sequence length="499" mass="56731">MSEPYPGKYDKEHNGEYRELFDPVLEFIKEKYPGAESDLPGLVCSSLLDCPGELYWVNDTGKILFANNTACSKLGYKPGDLPGKNLGEIEEAKEGSLSFDDLRSGLKDSTGTLIYDSRHKRADNTFYDVQSEAGFISYNGMSVIGICSRPVPEEKKDDAVLADYENEKTAIINAVHENVIYYDTDLSVRWINDKPAATPGKKLEDLIGKKCYSFWGLGEDFCDECTIKKVIKTGTSITEEKQKSSGRWVEISGYPVFNSSGKVKGAVESILDITERKKTEDALKESERQYLELFTTMTNAFAYHEVITDGNGNPSDFRYLRVNPAFEKMTGIKSSEIIGKRYLEYFPGGRKTIIERFGNIALNGGDDSFVDYNPALNQYHSIYIYSPKRGTFAAIYSDITDLVKLKKEQKVSLEQINRNFEDLAILNDEIRNPLQVIKGYVLLEDFAYSKEILAQIDTIDKLVNRLDKRWLESNKIREFLKKHYDFDQPDNIPIQYPDK</sequence>
<dbReference type="PROSITE" id="PS50112">
    <property type="entry name" value="PAS"/>
    <property type="match status" value="1"/>
</dbReference>
<dbReference type="OrthoDB" id="108583at2157"/>
<evidence type="ECO:0000259" key="1">
    <source>
        <dbReference type="PROSITE" id="PS50112"/>
    </source>
</evidence>
<evidence type="ECO:0000313" key="4">
    <source>
        <dbReference type="Proteomes" id="UP000006565"/>
    </source>
</evidence>
<keyword evidence="4" id="KW-1185">Reference proteome</keyword>
<dbReference type="InterPro" id="IPR013656">
    <property type="entry name" value="PAS_4"/>
</dbReference>
<protein>
    <submittedName>
        <fullName evidence="3">Putative PAS/PAC sensor protein</fullName>
    </submittedName>
</protein>
<dbReference type="eggNOG" id="arCOG04001">
    <property type="taxonomic scope" value="Archaea"/>
</dbReference>
<dbReference type="Gene3D" id="3.30.450.20">
    <property type="entry name" value="PAS domain"/>
    <property type="match status" value="3"/>
</dbReference>
<dbReference type="eggNOG" id="arCOG02332">
    <property type="taxonomic scope" value="Archaea"/>
</dbReference>
<dbReference type="AlphaFoldDB" id="E1RG18"/>
<dbReference type="GeneID" id="9743966"/>
<dbReference type="CDD" id="cd00130">
    <property type="entry name" value="PAS"/>
    <property type="match status" value="2"/>
</dbReference>
<accession>E1RG18</accession>
<gene>
    <name evidence="3" type="ordered locus">Mpet_1496</name>
</gene>
<dbReference type="InterPro" id="IPR003661">
    <property type="entry name" value="HisK_dim/P_dom"/>
</dbReference>
<organism evidence="3 4">
    <name type="scientific">Methanolacinia petrolearia (strain DSM 11571 / OCM 486 / SEBR 4847)</name>
    <name type="common">Methanoplanus petrolearius</name>
    <dbReference type="NCBI Taxonomy" id="679926"/>
    <lineage>
        <taxon>Archaea</taxon>
        <taxon>Methanobacteriati</taxon>
        <taxon>Methanobacteriota</taxon>
        <taxon>Stenosarchaea group</taxon>
        <taxon>Methanomicrobia</taxon>
        <taxon>Methanomicrobiales</taxon>
        <taxon>Methanomicrobiaceae</taxon>
        <taxon>Methanolacinia</taxon>
    </lineage>
</organism>
<dbReference type="SUPFAM" id="SSF55785">
    <property type="entry name" value="PYP-like sensor domain (PAS domain)"/>
    <property type="match status" value="3"/>
</dbReference>
<proteinExistence type="predicted"/>
<reference evidence="3 4" key="1">
    <citation type="journal article" date="2010" name="Stand. Genomic Sci.">
        <title>Complete genome sequence of Methanoplanus petrolearius type strain (SEBR 4847).</title>
        <authorList>
            <person name="Brambilla E."/>
            <person name="Djao O.D."/>
            <person name="Daligault H."/>
            <person name="Lapidus A."/>
            <person name="Lucas S."/>
            <person name="Hammon N."/>
            <person name="Nolan M."/>
            <person name="Tice H."/>
            <person name="Cheng J.F."/>
            <person name="Han C."/>
            <person name="Tapia R."/>
            <person name="Goodwin L."/>
            <person name="Pitluck S."/>
            <person name="Liolios K."/>
            <person name="Ivanova N."/>
            <person name="Mavromatis K."/>
            <person name="Mikhailova N."/>
            <person name="Pati A."/>
            <person name="Chen A."/>
            <person name="Palaniappan K."/>
            <person name="Land M."/>
            <person name="Hauser L."/>
            <person name="Chang Y.J."/>
            <person name="Jeffries C.D."/>
            <person name="Rohde M."/>
            <person name="Spring S."/>
            <person name="Sikorski J."/>
            <person name="Goker M."/>
            <person name="Woyke T."/>
            <person name="Bristow J."/>
            <person name="Eisen J.A."/>
            <person name="Markowitz V."/>
            <person name="Hugenholtz P."/>
            <person name="Kyrpides N.C."/>
            <person name="Klenk H.P."/>
        </authorList>
    </citation>
    <scope>NUCLEOTIDE SEQUENCE [LARGE SCALE GENOMIC DNA]</scope>
    <source>
        <strain evidence="4">DSM 11571 / OCM 486 / SEBR 4847</strain>
    </source>
</reference>
<dbReference type="eggNOG" id="arCOG06712">
    <property type="taxonomic scope" value="Archaea"/>
</dbReference>
<evidence type="ECO:0000259" key="2">
    <source>
        <dbReference type="PROSITE" id="PS50113"/>
    </source>
</evidence>
<feature type="domain" description="PAC" evidence="2">
    <location>
        <begin position="233"/>
        <end position="285"/>
    </location>
</feature>
<dbReference type="HOGENOM" id="CLU_573202_0_0_2"/>
<dbReference type="GO" id="GO:0000155">
    <property type="term" value="F:phosphorelay sensor kinase activity"/>
    <property type="evidence" value="ECO:0007669"/>
    <property type="project" value="InterPro"/>
</dbReference>
<dbReference type="CDD" id="cd00082">
    <property type="entry name" value="HisKA"/>
    <property type="match status" value="1"/>
</dbReference>
<dbReference type="InterPro" id="IPR000014">
    <property type="entry name" value="PAS"/>
</dbReference>
<dbReference type="Pfam" id="PF08448">
    <property type="entry name" value="PAS_4"/>
    <property type="match status" value="1"/>
</dbReference>
<dbReference type="Pfam" id="PF13426">
    <property type="entry name" value="PAS_9"/>
    <property type="match status" value="2"/>
</dbReference>
<dbReference type="NCBIfam" id="TIGR00229">
    <property type="entry name" value="sensory_box"/>
    <property type="match status" value="1"/>
</dbReference>
<dbReference type="EMBL" id="CP002117">
    <property type="protein sequence ID" value="ADN36253.1"/>
    <property type="molecule type" value="Genomic_DNA"/>
</dbReference>
<dbReference type="KEGG" id="mpi:Mpet_1496"/>
<dbReference type="InterPro" id="IPR035965">
    <property type="entry name" value="PAS-like_dom_sf"/>
</dbReference>
<dbReference type="Proteomes" id="UP000006565">
    <property type="component" value="Chromosome"/>
</dbReference>
<dbReference type="STRING" id="679926.Mpet_1496"/>
<name>E1RG18_METP4</name>
<evidence type="ECO:0000313" key="3">
    <source>
        <dbReference type="EMBL" id="ADN36253.1"/>
    </source>
</evidence>
<feature type="domain" description="PAS" evidence="1">
    <location>
        <begin position="306"/>
        <end position="343"/>
    </location>
</feature>
<dbReference type="PROSITE" id="PS50113">
    <property type="entry name" value="PAC"/>
    <property type="match status" value="1"/>
</dbReference>
<dbReference type="SMART" id="SM00091">
    <property type="entry name" value="PAS"/>
    <property type="match status" value="3"/>
</dbReference>
<dbReference type="RefSeq" id="WP_013329430.1">
    <property type="nucleotide sequence ID" value="NC_014507.1"/>
</dbReference>